<keyword evidence="1" id="KW-0732">Signal</keyword>
<keyword evidence="3" id="KW-1185">Reference proteome</keyword>
<accession>A0A9W4UCH1</accession>
<comment type="caution">
    <text evidence="2">The sequence shown here is derived from an EMBL/GenBank/DDBJ whole genome shotgun (WGS) entry which is preliminary data.</text>
</comment>
<sequence>MQYSTIFLAVASLVPSTFASPIAAPAVVHPANNNTFSAAAAPRFISGPCGNFPKISTWLSFEDMFNRNKNSMFSTGDTGEDVGRIWNAVIEAAKIGVDERVIFGIIMQESHGNVGVETTISPDGVPTAGLMQCSGCQGFPGQHGLSQDQITAMVRGGTQHFKANLQNWGNALSECSIYPALREYNSGSVNPNDLSDGRGATASYVSDISQRLTGWVD</sequence>
<feature type="signal peptide" evidence="1">
    <location>
        <begin position="1"/>
        <end position="19"/>
    </location>
</feature>
<proteinExistence type="predicted"/>
<evidence type="ECO:0008006" key="4">
    <source>
        <dbReference type="Google" id="ProtNLM"/>
    </source>
</evidence>
<dbReference type="Gene3D" id="1.10.530.10">
    <property type="match status" value="1"/>
</dbReference>
<name>A0A9W4UCH1_9PLEO</name>
<dbReference type="Proteomes" id="UP001152607">
    <property type="component" value="Unassembled WGS sequence"/>
</dbReference>
<evidence type="ECO:0000313" key="2">
    <source>
        <dbReference type="EMBL" id="CAI6331757.1"/>
    </source>
</evidence>
<dbReference type="SUPFAM" id="SSF53955">
    <property type="entry name" value="Lysozyme-like"/>
    <property type="match status" value="1"/>
</dbReference>
<feature type="chain" id="PRO_5040865552" description="Transglycosylase SLT domain-containing protein" evidence="1">
    <location>
        <begin position="20"/>
        <end position="217"/>
    </location>
</feature>
<dbReference type="InterPro" id="IPR023346">
    <property type="entry name" value="Lysozyme-like_dom_sf"/>
</dbReference>
<dbReference type="OrthoDB" id="1193027at2759"/>
<evidence type="ECO:0000256" key="1">
    <source>
        <dbReference type="SAM" id="SignalP"/>
    </source>
</evidence>
<dbReference type="AlphaFoldDB" id="A0A9W4UCH1"/>
<gene>
    <name evidence="2" type="ORF">PDIGIT_LOCUS4786</name>
</gene>
<evidence type="ECO:0000313" key="3">
    <source>
        <dbReference type="Proteomes" id="UP001152607"/>
    </source>
</evidence>
<organism evidence="2 3">
    <name type="scientific">Periconia digitata</name>
    <dbReference type="NCBI Taxonomy" id="1303443"/>
    <lineage>
        <taxon>Eukaryota</taxon>
        <taxon>Fungi</taxon>
        <taxon>Dikarya</taxon>
        <taxon>Ascomycota</taxon>
        <taxon>Pezizomycotina</taxon>
        <taxon>Dothideomycetes</taxon>
        <taxon>Pleosporomycetidae</taxon>
        <taxon>Pleosporales</taxon>
        <taxon>Massarineae</taxon>
        <taxon>Periconiaceae</taxon>
        <taxon>Periconia</taxon>
    </lineage>
</organism>
<dbReference type="EMBL" id="CAOQHR010000003">
    <property type="protein sequence ID" value="CAI6331757.1"/>
    <property type="molecule type" value="Genomic_DNA"/>
</dbReference>
<protein>
    <recommendedName>
        <fullName evidence="4">Transglycosylase SLT domain-containing protein</fullName>
    </recommendedName>
</protein>
<reference evidence="2" key="1">
    <citation type="submission" date="2023-01" db="EMBL/GenBank/DDBJ databases">
        <authorList>
            <person name="Van Ghelder C."/>
            <person name="Rancurel C."/>
        </authorList>
    </citation>
    <scope>NUCLEOTIDE SEQUENCE</scope>
    <source>
        <strain evidence="2">CNCM I-4278</strain>
    </source>
</reference>